<dbReference type="AlphaFoldDB" id="A0A6A4QXM7"/>
<dbReference type="Proteomes" id="UP000447434">
    <property type="component" value="Chromosome 3"/>
</dbReference>
<dbReference type="PANTHER" id="PTHR14241">
    <property type="entry name" value="INTERFERON-INDUCED PROTEIN 44"/>
    <property type="match status" value="1"/>
</dbReference>
<dbReference type="OrthoDB" id="25620at2759"/>
<dbReference type="PANTHER" id="PTHR14241:SF32">
    <property type="entry name" value="VWFA DOMAIN-CONTAINING PROTEIN-RELATED"/>
    <property type="match status" value="1"/>
</dbReference>
<dbReference type="InterPro" id="IPR027417">
    <property type="entry name" value="P-loop_NTPase"/>
</dbReference>
<dbReference type="Gene3D" id="3.40.50.300">
    <property type="entry name" value="P-loop containing nucleotide triphosphate hydrolases"/>
    <property type="match status" value="1"/>
</dbReference>
<evidence type="ECO:0000313" key="2">
    <source>
        <dbReference type="Proteomes" id="UP000447434"/>
    </source>
</evidence>
<evidence type="ECO:0008006" key="3">
    <source>
        <dbReference type="Google" id="ProtNLM"/>
    </source>
</evidence>
<comment type="caution">
    <text evidence="1">The sequence shown here is derived from an EMBL/GenBank/DDBJ whole genome shotgun (WGS) entry which is preliminary data.</text>
</comment>
<reference evidence="2" key="1">
    <citation type="journal article" date="2020" name="Nat. Commun.">
        <title>Genome sequence of the cluster root forming white lupin.</title>
        <authorList>
            <person name="Hufnagel B."/>
            <person name="Marques A."/>
            <person name="Soriano A."/>
            <person name="Marques L."/>
            <person name="Divol F."/>
            <person name="Doumas P."/>
            <person name="Sallet E."/>
            <person name="Mancinotti D."/>
            <person name="Carrere S."/>
            <person name="Marande W."/>
            <person name="Arribat S."/>
            <person name="Keller J."/>
            <person name="Huneau C."/>
            <person name="Blein T."/>
            <person name="Aime D."/>
            <person name="Laguerre M."/>
            <person name="Taylor J."/>
            <person name="Schubert V."/>
            <person name="Nelson M."/>
            <person name="Geu-Flores F."/>
            <person name="Crespi M."/>
            <person name="Gallardo-Guerrero K."/>
            <person name="Delaux P.-M."/>
            <person name="Salse J."/>
            <person name="Berges H."/>
            <person name="Guyot R."/>
            <person name="Gouzy J."/>
            <person name="Peret B."/>
        </authorList>
    </citation>
    <scope>NUCLEOTIDE SEQUENCE [LARGE SCALE GENOMIC DNA]</scope>
    <source>
        <strain evidence="2">cv. Amiga</strain>
    </source>
</reference>
<protein>
    <recommendedName>
        <fullName evidence="3">P-loop containing nucleoside triphosphate hydrolase</fullName>
    </recommendedName>
</protein>
<name>A0A6A4QXM7_LUPAL</name>
<gene>
    <name evidence="1" type="ORF">Lalb_Chr03g0041361</name>
</gene>
<organism evidence="1 2">
    <name type="scientific">Lupinus albus</name>
    <name type="common">White lupine</name>
    <name type="synonym">Lupinus termis</name>
    <dbReference type="NCBI Taxonomy" id="3870"/>
    <lineage>
        <taxon>Eukaryota</taxon>
        <taxon>Viridiplantae</taxon>
        <taxon>Streptophyta</taxon>
        <taxon>Embryophyta</taxon>
        <taxon>Tracheophyta</taxon>
        <taxon>Spermatophyta</taxon>
        <taxon>Magnoliopsida</taxon>
        <taxon>eudicotyledons</taxon>
        <taxon>Gunneridae</taxon>
        <taxon>Pentapetalae</taxon>
        <taxon>rosids</taxon>
        <taxon>fabids</taxon>
        <taxon>Fabales</taxon>
        <taxon>Fabaceae</taxon>
        <taxon>Papilionoideae</taxon>
        <taxon>50 kb inversion clade</taxon>
        <taxon>genistoids sensu lato</taxon>
        <taxon>core genistoids</taxon>
        <taxon>Genisteae</taxon>
        <taxon>Lupinus</taxon>
    </lineage>
</organism>
<evidence type="ECO:0000313" key="1">
    <source>
        <dbReference type="EMBL" id="KAE9617986.1"/>
    </source>
</evidence>
<proteinExistence type="predicted"/>
<keyword evidence="2" id="KW-1185">Reference proteome</keyword>
<sequence>MVFFCSYIPGAWTDKVHDYDVPTTTCLILVGPRGSEKSTLVNRITKTVEDDKFAPPRAQVSWDGNGTCFLQEYMIPRDSTSICLYDMRSLSYNSHENDTMLKSWMTNGVRRGEVVFRKTDDRRLRKSLKCKAHNKGFSRNKIREVNFVVYVVKGLSVLKELENIDNSEKQYTETIVSTFNCPYLSFKDDKPVLVFTHGDLLSLSDRTRVCAYLGQLLRIPPTKQIFDIPGCFSSYISPHLLLNIV</sequence>
<accession>A0A6A4QXM7</accession>
<dbReference type="EMBL" id="WOCE01000003">
    <property type="protein sequence ID" value="KAE9617986.1"/>
    <property type="molecule type" value="Genomic_DNA"/>
</dbReference>